<gene>
    <name evidence="1" type="ORF">Q73A0000_05015</name>
</gene>
<reference evidence="1 2" key="1">
    <citation type="submission" date="2019-05" db="EMBL/GenBank/DDBJ databases">
        <title>Chryseobacterium sp. isolated from King George Island, maritime Antarctica.</title>
        <authorList>
            <person name="Peng X."/>
        </authorList>
    </citation>
    <scope>NUCLEOTIDE SEQUENCE [LARGE SCALE GENOMIC DNA]</scope>
    <source>
        <strain evidence="1 2">7-3A</strain>
    </source>
</reference>
<proteinExistence type="predicted"/>
<accession>A0A7M2Y8P7</accession>
<evidence type="ECO:0000313" key="2">
    <source>
        <dbReference type="Proteomes" id="UP000594195"/>
    </source>
</evidence>
<protein>
    <submittedName>
        <fullName evidence="1">Uncharacterized protein</fullName>
    </submittedName>
</protein>
<evidence type="ECO:0000313" key="1">
    <source>
        <dbReference type="EMBL" id="QOW09772.1"/>
    </source>
</evidence>
<dbReference type="EMBL" id="CP040442">
    <property type="protein sequence ID" value="QOW09772.1"/>
    <property type="molecule type" value="Genomic_DNA"/>
</dbReference>
<dbReference type="KEGG" id="kfa:Q73A0000_05015"/>
<dbReference type="Proteomes" id="UP000594195">
    <property type="component" value="Chromosome"/>
</dbReference>
<name>A0A7M2Y8P7_9FLAO</name>
<sequence>MKKDNLLKKTEVLAKAIAMLAPLYHDKNLDESQRGLLETLIGAGIWYLPNSKVLFSGKISKAALEEIKIDSKVKLVQEHGFPRKVAGNKLFNEHLIQIIKDTDALCNLFLEKFGRYNLVLKEENLQLKKYQKTALFVSEDEAYKLAGIELVDLADEHFNFPQLKKYMIKEIEIIESEEMEDFDTKEEQKTTTLPKKSSLQMDENKVEKVMDRKIFNLSENDKNAAQQYKRFIQFVIDNFSHRLEENETLKKYFTRDQLDDVLGAARNYDRVKSHEDYFYSNHLGKKEQQVRIKRIANELQIELVA</sequence>
<dbReference type="AlphaFoldDB" id="A0A7M2Y8P7"/>
<organism evidence="1 2">
    <name type="scientific">Kaistella flava</name>
    <name type="common">ex Peng et al. 2021</name>
    <dbReference type="NCBI Taxonomy" id="2038776"/>
    <lineage>
        <taxon>Bacteria</taxon>
        <taxon>Pseudomonadati</taxon>
        <taxon>Bacteroidota</taxon>
        <taxon>Flavobacteriia</taxon>
        <taxon>Flavobacteriales</taxon>
        <taxon>Weeksellaceae</taxon>
        <taxon>Chryseobacterium group</taxon>
        <taxon>Kaistella</taxon>
    </lineage>
</organism>
<keyword evidence="2" id="KW-1185">Reference proteome</keyword>
<dbReference type="RefSeq" id="WP_193812987.1">
    <property type="nucleotide sequence ID" value="NZ_CP040442.1"/>
</dbReference>